<protein>
    <submittedName>
        <fullName evidence="4">Uncharacterized protein</fullName>
    </submittedName>
</protein>
<feature type="chain" id="PRO_5036847408" evidence="3">
    <location>
        <begin position="17"/>
        <end position="557"/>
    </location>
</feature>
<keyword evidence="5" id="KW-1185">Reference proteome</keyword>
<dbReference type="RefSeq" id="XP_067816069.1">
    <property type="nucleotide sequence ID" value="XM_067964547.1"/>
</dbReference>
<name>A0A976IC97_BRELC</name>
<dbReference type="AlphaFoldDB" id="A0A976IC97"/>
<feature type="compositionally biased region" description="Basic and acidic residues" evidence="1">
    <location>
        <begin position="265"/>
        <end position="277"/>
    </location>
</feature>
<keyword evidence="2" id="KW-0812">Transmembrane</keyword>
<keyword evidence="3" id="KW-0732">Signal</keyword>
<comment type="caution">
    <text evidence="4">The sequence shown here is derived from an EMBL/GenBank/DDBJ whole genome shotgun (WGS) entry which is preliminary data.</text>
</comment>
<accession>A0A976IC97</accession>
<proteinExistence type="predicted"/>
<organism evidence="4 5">
    <name type="scientific">Bremia lactucae</name>
    <name type="common">Lettuce downy mildew</name>
    <dbReference type="NCBI Taxonomy" id="4779"/>
    <lineage>
        <taxon>Eukaryota</taxon>
        <taxon>Sar</taxon>
        <taxon>Stramenopiles</taxon>
        <taxon>Oomycota</taxon>
        <taxon>Peronosporomycetes</taxon>
        <taxon>Peronosporales</taxon>
        <taxon>Peronosporaceae</taxon>
        <taxon>Bremia</taxon>
    </lineage>
</organism>
<dbReference type="KEGG" id="blac:94350218"/>
<feature type="region of interest" description="Disordered" evidence="1">
    <location>
        <begin position="265"/>
        <end position="291"/>
    </location>
</feature>
<dbReference type="OrthoDB" id="129640at2759"/>
<evidence type="ECO:0000256" key="3">
    <source>
        <dbReference type="SAM" id="SignalP"/>
    </source>
</evidence>
<gene>
    <name evidence="4" type="ORF">CCR75_006477</name>
</gene>
<feature type="transmembrane region" description="Helical" evidence="2">
    <location>
        <begin position="328"/>
        <end position="348"/>
    </location>
</feature>
<evidence type="ECO:0000313" key="4">
    <source>
        <dbReference type="EMBL" id="TDH66570.1"/>
    </source>
</evidence>
<evidence type="ECO:0000256" key="2">
    <source>
        <dbReference type="SAM" id="Phobius"/>
    </source>
</evidence>
<keyword evidence="2" id="KW-0472">Membrane</keyword>
<evidence type="ECO:0000313" key="5">
    <source>
        <dbReference type="Proteomes" id="UP000294530"/>
    </source>
</evidence>
<feature type="region of interest" description="Disordered" evidence="1">
    <location>
        <begin position="209"/>
        <end position="239"/>
    </location>
</feature>
<evidence type="ECO:0000256" key="1">
    <source>
        <dbReference type="SAM" id="MobiDB-lite"/>
    </source>
</evidence>
<dbReference type="GeneID" id="94350218"/>
<keyword evidence="2" id="KW-1133">Transmembrane helix</keyword>
<reference evidence="4 5" key="1">
    <citation type="journal article" date="2021" name="Genome Biol.">
        <title>AFLAP: assembly-free linkage analysis pipeline using k-mers from genome sequencing data.</title>
        <authorList>
            <person name="Fletcher K."/>
            <person name="Zhang L."/>
            <person name="Gil J."/>
            <person name="Han R."/>
            <person name="Cavanaugh K."/>
            <person name="Michelmore R."/>
        </authorList>
    </citation>
    <scope>NUCLEOTIDE SEQUENCE [LARGE SCALE GENOMIC DNA]</scope>
    <source>
        <strain evidence="4 5">SF5</strain>
    </source>
</reference>
<sequence length="557" mass="59286">MVALSVLVVAVGQCAGLSGRRLVTFDEKQTVPAQKVVDNNKTVSIGSTIVSALKPTMLENVTAMTNNTNRASTLGDASDSVKTKMITEGSVSDDNSSRSDENATPYLPRAPILKTEIKCVQGVDGNFTSVEASVLNCIEKQAPASVVVPNLTPSAAPLLPKLIEIPVDSQPPTKLPEAPVQVPEPIIAAKEAETSNLEGGTLSYDFAVPPAGGPTNETTTTTQSSGGDEGNTPGQVHVSADKWGSVGREGSTMGEDKQNTIDTSIKETHDSQDHDSSTIRSKGVASNDLSVNSGDGGTIGLKSFRQPGTVTDINTSSATFDTLGTCSIIAIVGVVVGVVCLVIFYAISSRKTHTDANKDSPLPCNYKTGALSVARLSQAFMPNTFSTKCSTDPSMESVVVPPYMSSRKDGHERTMNYHTTIAPTYCDQVADDRSRNRVQSCHLSEFDTENDRMSAMFSSESSILSESEVSDSWSSVLASDTYQQPLRNTRDTTLSDWSGSSFSNFESTGNTWAETSSAYSTVDLRQTDSTYQSRQSSCMSDMSRFTAGNRSTSSTEF</sequence>
<feature type="signal peptide" evidence="3">
    <location>
        <begin position="1"/>
        <end position="16"/>
    </location>
</feature>
<dbReference type="Proteomes" id="UP000294530">
    <property type="component" value="Unassembled WGS sequence"/>
</dbReference>
<dbReference type="EMBL" id="SHOA02000017">
    <property type="protein sequence ID" value="TDH66570.1"/>
    <property type="molecule type" value="Genomic_DNA"/>
</dbReference>